<organism evidence="10 11">
    <name type="scientific">Candidatus Accumulibacter proximus</name>
    <dbReference type="NCBI Taxonomy" id="2954385"/>
    <lineage>
        <taxon>Bacteria</taxon>
        <taxon>Pseudomonadati</taxon>
        <taxon>Pseudomonadota</taxon>
        <taxon>Betaproteobacteria</taxon>
        <taxon>Candidatus Accumulibacter</taxon>
    </lineage>
</organism>
<gene>
    <name evidence="8" type="primary">vapC</name>
    <name evidence="10" type="ORF">IPJ27_00215</name>
</gene>
<dbReference type="EC" id="3.1.-.-" evidence="8"/>
<keyword evidence="4 8" id="KW-0479">Metal-binding</keyword>
<dbReference type="Gene3D" id="3.40.50.1010">
    <property type="entry name" value="5'-nuclease"/>
    <property type="match status" value="1"/>
</dbReference>
<evidence type="ECO:0000313" key="10">
    <source>
        <dbReference type="EMBL" id="MBK7673299.1"/>
    </source>
</evidence>
<dbReference type="GO" id="GO:0090729">
    <property type="term" value="F:toxin activity"/>
    <property type="evidence" value="ECO:0007669"/>
    <property type="project" value="UniProtKB-KW"/>
</dbReference>
<evidence type="ECO:0000256" key="5">
    <source>
        <dbReference type="ARBA" id="ARBA00022801"/>
    </source>
</evidence>
<evidence type="ECO:0000256" key="2">
    <source>
        <dbReference type="ARBA" id="ARBA00022649"/>
    </source>
</evidence>
<evidence type="ECO:0000259" key="9">
    <source>
        <dbReference type="Pfam" id="PF01850"/>
    </source>
</evidence>
<keyword evidence="8" id="KW-0800">Toxin</keyword>
<dbReference type="InterPro" id="IPR050556">
    <property type="entry name" value="Type_II_TA_system_RNase"/>
</dbReference>
<dbReference type="InterPro" id="IPR002716">
    <property type="entry name" value="PIN_dom"/>
</dbReference>
<dbReference type="GO" id="GO:0016787">
    <property type="term" value="F:hydrolase activity"/>
    <property type="evidence" value="ECO:0007669"/>
    <property type="project" value="UniProtKB-KW"/>
</dbReference>
<dbReference type="AlphaFoldDB" id="A0A935UF55"/>
<protein>
    <recommendedName>
        <fullName evidence="8">Ribonuclease VapC</fullName>
        <shortName evidence="8">RNase VapC</shortName>
        <ecNumber evidence="8">3.1.-.-</ecNumber>
    </recommendedName>
    <alternativeName>
        <fullName evidence="8">Toxin VapC</fullName>
    </alternativeName>
</protein>
<evidence type="ECO:0000256" key="8">
    <source>
        <dbReference type="HAMAP-Rule" id="MF_00265"/>
    </source>
</evidence>
<sequence length="135" mass="14801">MTPRYLLDTNICIAYKKGKPGVPERIDALPPGQAVMSVITWGELMLGVEKSQHRTRSLEILARVREIIPVIGVDERVGTRYGAIRGDLEKAGRIIGPNDLWIAAHAQTLGIALVTNNTGEFNRVGGLTLEDWTTP</sequence>
<dbReference type="HAMAP" id="MF_00265">
    <property type="entry name" value="VapC_Nob1"/>
    <property type="match status" value="1"/>
</dbReference>
<dbReference type="GO" id="GO:0000287">
    <property type="term" value="F:magnesium ion binding"/>
    <property type="evidence" value="ECO:0007669"/>
    <property type="project" value="UniProtKB-UniRule"/>
</dbReference>
<feature type="domain" description="PIN" evidence="9">
    <location>
        <begin position="5"/>
        <end position="126"/>
    </location>
</feature>
<comment type="caution">
    <text evidence="10">The sequence shown here is derived from an EMBL/GenBank/DDBJ whole genome shotgun (WGS) entry which is preliminary data.</text>
</comment>
<evidence type="ECO:0000256" key="3">
    <source>
        <dbReference type="ARBA" id="ARBA00022722"/>
    </source>
</evidence>
<comment type="similarity">
    <text evidence="7 8">Belongs to the PINc/VapC protein family.</text>
</comment>
<feature type="binding site" evidence="8">
    <location>
        <position position="8"/>
    </location>
    <ligand>
        <name>Mg(2+)</name>
        <dbReference type="ChEBI" id="CHEBI:18420"/>
    </ligand>
</feature>
<dbReference type="InterPro" id="IPR022907">
    <property type="entry name" value="VapC_family"/>
</dbReference>
<dbReference type="GO" id="GO:0004540">
    <property type="term" value="F:RNA nuclease activity"/>
    <property type="evidence" value="ECO:0007669"/>
    <property type="project" value="InterPro"/>
</dbReference>
<dbReference type="Pfam" id="PF01850">
    <property type="entry name" value="PIN"/>
    <property type="match status" value="1"/>
</dbReference>
<dbReference type="EMBL" id="JADJMH010000001">
    <property type="protein sequence ID" value="MBK7673299.1"/>
    <property type="molecule type" value="Genomic_DNA"/>
</dbReference>
<comment type="cofactor">
    <cofactor evidence="1 8">
        <name>Mg(2+)</name>
        <dbReference type="ChEBI" id="CHEBI:18420"/>
    </cofactor>
</comment>
<name>A0A935UF55_9PROT</name>
<evidence type="ECO:0000256" key="4">
    <source>
        <dbReference type="ARBA" id="ARBA00022723"/>
    </source>
</evidence>
<evidence type="ECO:0000256" key="1">
    <source>
        <dbReference type="ARBA" id="ARBA00001946"/>
    </source>
</evidence>
<dbReference type="PANTHER" id="PTHR33653:SF1">
    <property type="entry name" value="RIBONUCLEASE VAPC2"/>
    <property type="match status" value="1"/>
</dbReference>
<evidence type="ECO:0000256" key="6">
    <source>
        <dbReference type="ARBA" id="ARBA00022842"/>
    </source>
</evidence>
<dbReference type="SUPFAM" id="SSF88723">
    <property type="entry name" value="PIN domain-like"/>
    <property type="match status" value="1"/>
</dbReference>
<proteinExistence type="inferred from homology"/>
<feature type="binding site" evidence="8">
    <location>
        <position position="99"/>
    </location>
    <ligand>
        <name>Mg(2+)</name>
        <dbReference type="ChEBI" id="CHEBI:18420"/>
    </ligand>
</feature>
<keyword evidence="3 8" id="KW-0540">Nuclease</keyword>
<comment type="function">
    <text evidence="8">Toxic component of a toxin-antitoxin (TA) system. An RNase.</text>
</comment>
<evidence type="ECO:0000313" key="11">
    <source>
        <dbReference type="Proteomes" id="UP000697998"/>
    </source>
</evidence>
<keyword evidence="6 8" id="KW-0460">Magnesium</keyword>
<keyword evidence="2 8" id="KW-1277">Toxin-antitoxin system</keyword>
<dbReference type="Proteomes" id="UP000697998">
    <property type="component" value="Unassembled WGS sequence"/>
</dbReference>
<dbReference type="CDD" id="cd18735">
    <property type="entry name" value="PIN_HiVapC1-like"/>
    <property type="match status" value="1"/>
</dbReference>
<reference evidence="10 11" key="1">
    <citation type="submission" date="2020-10" db="EMBL/GenBank/DDBJ databases">
        <title>Connecting structure to function with the recovery of over 1000 high-quality activated sludge metagenome-assembled genomes encoding full-length rRNA genes using long-read sequencing.</title>
        <authorList>
            <person name="Singleton C.M."/>
            <person name="Petriglieri F."/>
            <person name="Kristensen J.M."/>
            <person name="Kirkegaard R.H."/>
            <person name="Michaelsen T.Y."/>
            <person name="Andersen M.H."/>
            <person name="Karst S.M."/>
            <person name="Dueholm M.S."/>
            <person name="Nielsen P.H."/>
            <person name="Albertsen M."/>
        </authorList>
    </citation>
    <scope>NUCLEOTIDE SEQUENCE [LARGE SCALE GENOMIC DNA]</scope>
    <source>
        <strain evidence="10">EsbW_18-Q3-R4-48_BATAC.285</strain>
    </source>
</reference>
<dbReference type="InterPro" id="IPR029060">
    <property type="entry name" value="PIN-like_dom_sf"/>
</dbReference>
<evidence type="ECO:0000256" key="7">
    <source>
        <dbReference type="ARBA" id="ARBA00038093"/>
    </source>
</evidence>
<accession>A0A935UF55</accession>
<keyword evidence="5 8" id="KW-0378">Hydrolase</keyword>
<dbReference type="PANTHER" id="PTHR33653">
    <property type="entry name" value="RIBONUCLEASE VAPC2"/>
    <property type="match status" value="1"/>
</dbReference>